<name>A0A452T6V7_URSMA</name>
<feature type="domain" description="Calponin-homology (CH)" evidence="1">
    <location>
        <begin position="17"/>
        <end position="100"/>
    </location>
</feature>
<organism evidence="2">
    <name type="scientific">Ursus maritimus</name>
    <name type="common">Polar bear</name>
    <name type="synonym">Thalarctos maritimus</name>
    <dbReference type="NCBI Taxonomy" id="29073"/>
    <lineage>
        <taxon>Eukaryota</taxon>
        <taxon>Metazoa</taxon>
        <taxon>Chordata</taxon>
        <taxon>Craniata</taxon>
        <taxon>Vertebrata</taxon>
        <taxon>Euteleostomi</taxon>
        <taxon>Mammalia</taxon>
        <taxon>Eutheria</taxon>
        <taxon>Laurasiatheria</taxon>
        <taxon>Carnivora</taxon>
        <taxon>Caniformia</taxon>
        <taxon>Ursidae</taxon>
        <taxon>Ursus</taxon>
    </lineage>
</organism>
<dbReference type="SUPFAM" id="SSF47576">
    <property type="entry name" value="Calponin-homology domain, CH-domain"/>
    <property type="match status" value="1"/>
</dbReference>
<protein>
    <recommendedName>
        <fullName evidence="1">Calponin-homology (CH) domain-containing protein</fullName>
    </recommendedName>
</protein>
<proteinExistence type="predicted"/>
<dbReference type="Gene3D" id="1.10.418.10">
    <property type="entry name" value="Calponin-like domain"/>
    <property type="match status" value="1"/>
</dbReference>
<dbReference type="AlphaFoldDB" id="A0A452T6V7"/>
<dbReference type="Ensembl" id="ENSUMAT00000004624.1">
    <property type="protein sequence ID" value="ENSUMAP00000003780.1"/>
    <property type="gene ID" value="ENSUMAG00000003108.1"/>
</dbReference>
<evidence type="ECO:0000259" key="1">
    <source>
        <dbReference type="Pfam" id="PF00307"/>
    </source>
</evidence>
<dbReference type="GeneTree" id="ENSGT00490000043329"/>
<dbReference type="OMA" id="YCKLLEM"/>
<reference evidence="2" key="1">
    <citation type="submission" date="2019-03" db="UniProtKB">
        <authorList>
            <consortium name="Ensembl"/>
        </authorList>
    </citation>
    <scope>IDENTIFICATION</scope>
</reference>
<sequence>MALNIHSVSATSDNLSRQDRLAWINESLQPNLTKIEQSCSVAACCQFMDRRFPGSIMLKKVKFQAKLEHEYIQNFKILHAGFKRMGVDKITSMDKLVKRKVSGQF</sequence>
<dbReference type="GO" id="GO:0008017">
    <property type="term" value="F:microtubule binding"/>
    <property type="evidence" value="ECO:0007669"/>
    <property type="project" value="InterPro"/>
</dbReference>
<dbReference type="InterPro" id="IPR027328">
    <property type="entry name" value="MAPRE"/>
</dbReference>
<evidence type="ECO:0000313" key="2">
    <source>
        <dbReference type="Ensembl" id="ENSUMAP00000003780"/>
    </source>
</evidence>
<dbReference type="PANTHER" id="PTHR10623">
    <property type="entry name" value="MICROTUBULE-ASSOCIATED PROTEIN RP/EB FAMILY MEMBER"/>
    <property type="match status" value="1"/>
</dbReference>
<dbReference type="InterPro" id="IPR001715">
    <property type="entry name" value="CH_dom"/>
</dbReference>
<dbReference type="InterPro" id="IPR036872">
    <property type="entry name" value="CH_dom_sf"/>
</dbReference>
<dbReference type="Pfam" id="PF00307">
    <property type="entry name" value="CH"/>
    <property type="match status" value="1"/>
</dbReference>
<accession>A0A452T6V7</accession>